<comment type="caution">
    <text evidence="4">The sequence shown here is derived from an EMBL/GenBank/DDBJ whole genome shotgun (WGS) entry which is preliminary data.</text>
</comment>
<accession>A0A5C5YFN1</accession>
<dbReference type="EMBL" id="SJPO01000008">
    <property type="protein sequence ID" value="TWT74517.1"/>
    <property type="molecule type" value="Genomic_DNA"/>
</dbReference>
<evidence type="ECO:0000313" key="4">
    <source>
        <dbReference type="EMBL" id="TWT74517.1"/>
    </source>
</evidence>
<dbReference type="PROSITE" id="PS50110">
    <property type="entry name" value="RESPONSE_REGULATORY"/>
    <property type="match status" value="1"/>
</dbReference>
<dbReference type="InterPro" id="IPR011006">
    <property type="entry name" value="CheY-like_superfamily"/>
</dbReference>
<evidence type="ECO:0000259" key="3">
    <source>
        <dbReference type="PROSITE" id="PS50110"/>
    </source>
</evidence>
<dbReference type="Gene3D" id="3.40.50.2300">
    <property type="match status" value="1"/>
</dbReference>
<reference evidence="4 5" key="1">
    <citation type="submission" date="2019-02" db="EMBL/GenBank/DDBJ databases">
        <title>Deep-cultivation of Planctomycetes and their phenomic and genomic characterization uncovers novel biology.</title>
        <authorList>
            <person name="Wiegand S."/>
            <person name="Jogler M."/>
            <person name="Boedeker C."/>
            <person name="Pinto D."/>
            <person name="Vollmers J."/>
            <person name="Rivas-Marin E."/>
            <person name="Kohn T."/>
            <person name="Peeters S.H."/>
            <person name="Heuer A."/>
            <person name="Rast P."/>
            <person name="Oberbeckmann S."/>
            <person name="Bunk B."/>
            <person name="Jeske O."/>
            <person name="Meyerdierks A."/>
            <person name="Storesund J.E."/>
            <person name="Kallscheuer N."/>
            <person name="Luecker S."/>
            <person name="Lage O.M."/>
            <person name="Pohl T."/>
            <person name="Merkel B.J."/>
            <person name="Hornburger P."/>
            <person name="Mueller R.-W."/>
            <person name="Bruemmer F."/>
            <person name="Labrenz M."/>
            <person name="Spormann A.M."/>
            <person name="Op Den Camp H."/>
            <person name="Overmann J."/>
            <person name="Amann R."/>
            <person name="Jetten M.S.M."/>
            <person name="Mascher T."/>
            <person name="Medema M.H."/>
            <person name="Devos D.P."/>
            <person name="Kaster A.-K."/>
            <person name="Ovreas L."/>
            <person name="Rohde M."/>
            <person name="Galperin M.Y."/>
            <person name="Jogler C."/>
        </authorList>
    </citation>
    <scope>NUCLEOTIDE SEQUENCE [LARGE SCALE GENOMIC DNA]</scope>
    <source>
        <strain evidence="4 5">Pla123a</strain>
    </source>
</reference>
<dbReference type="InterPro" id="IPR001789">
    <property type="entry name" value="Sig_transdc_resp-reg_receiver"/>
</dbReference>
<dbReference type="OrthoDB" id="282973at2"/>
<keyword evidence="5" id="KW-1185">Reference proteome</keyword>
<protein>
    <submittedName>
        <fullName evidence="4">Response regulator MprA</fullName>
    </submittedName>
</protein>
<evidence type="ECO:0000256" key="2">
    <source>
        <dbReference type="PROSITE-ProRule" id="PRU00169"/>
    </source>
</evidence>
<gene>
    <name evidence="4" type="primary">mprA_2</name>
    <name evidence="4" type="ORF">Pla123a_33400</name>
</gene>
<dbReference type="InterPro" id="IPR050595">
    <property type="entry name" value="Bact_response_regulator"/>
</dbReference>
<dbReference type="RefSeq" id="WP_146588953.1">
    <property type="nucleotide sequence ID" value="NZ_SJPO01000008.1"/>
</dbReference>
<dbReference type="SMART" id="SM00448">
    <property type="entry name" value="REC"/>
    <property type="match status" value="1"/>
</dbReference>
<dbReference type="AlphaFoldDB" id="A0A5C5YFN1"/>
<dbReference type="GO" id="GO:0000160">
    <property type="term" value="P:phosphorelay signal transduction system"/>
    <property type="evidence" value="ECO:0007669"/>
    <property type="project" value="InterPro"/>
</dbReference>
<sequence>MNSPSRVLIVEDEEDIRESVAMWLGVAGYDTTQASDGVDGLESAVTSPPDAILLDMMMPRMNGLKAMEGLKATAATAEIPVVMLSASLRDEQRALDAGARFFIHKPYDHKKLLAALKSALA</sequence>
<feature type="domain" description="Response regulatory" evidence="3">
    <location>
        <begin position="6"/>
        <end position="120"/>
    </location>
</feature>
<evidence type="ECO:0000313" key="5">
    <source>
        <dbReference type="Proteomes" id="UP000318478"/>
    </source>
</evidence>
<proteinExistence type="predicted"/>
<feature type="modified residue" description="4-aspartylphosphate" evidence="2">
    <location>
        <position position="55"/>
    </location>
</feature>
<organism evidence="4 5">
    <name type="scientific">Posidoniimonas polymericola</name>
    <dbReference type="NCBI Taxonomy" id="2528002"/>
    <lineage>
        <taxon>Bacteria</taxon>
        <taxon>Pseudomonadati</taxon>
        <taxon>Planctomycetota</taxon>
        <taxon>Planctomycetia</taxon>
        <taxon>Pirellulales</taxon>
        <taxon>Lacipirellulaceae</taxon>
        <taxon>Posidoniimonas</taxon>
    </lineage>
</organism>
<dbReference type="Pfam" id="PF00072">
    <property type="entry name" value="Response_reg"/>
    <property type="match status" value="1"/>
</dbReference>
<dbReference type="PANTHER" id="PTHR44591:SF23">
    <property type="entry name" value="CHEY SUBFAMILY"/>
    <property type="match status" value="1"/>
</dbReference>
<keyword evidence="1 2" id="KW-0597">Phosphoprotein</keyword>
<evidence type="ECO:0000256" key="1">
    <source>
        <dbReference type="ARBA" id="ARBA00022553"/>
    </source>
</evidence>
<dbReference type="SUPFAM" id="SSF52172">
    <property type="entry name" value="CheY-like"/>
    <property type="match status" value="1"/>
</dbReference>
<dbReference type="PANTHER" id="PTHR44591">
    <property type="entry name" value="STRESS RESPONSE REGULATOR PROTEIN 1"/>
    <property type="match status" value="1"/>
</dbReference>
<dbReference type="Proteomes" id="UP000318478">
    <property type="component" value="Unassembled WGS sequence"/>
</dbReference>
<name>A0A5C5YFN1_9BACT</name>